<evidence type="ECO:0000313" key="2">
    <source>
        <dbReference type="EMBL" id="DAD40310.1"/>
    </source>
</evidence>
<dbReference type="EMBL" id="DUZY01000005">
    <property type="protein sequence ID" value="DAD40310.1"/>
    <property type="molecule type" value="Genomic_DNA"/>
</dbReference>
<dbReference type="EMBL" id="DUZY01000001">
    <property type="protein sequence ID" value="DAD25026.1"/>
    <property type="molecule type" value="Genomic_DNA"/>
</dbReference>
<protein>
    <submittedName>
        <fullName evidence="2">Uncharacterized protein</fullName>
    </submittedName>
</protein>
<sequence>MEEILVDPTNNALVGQQTSKRGRPKKPIATVATVPTPISWKKAYIAQGSMQLFSKKMMEGFQRFSRVAAATLSSTGQV</sequence>
<evidence type="ECO:0000313" key="3">
    <source>
        <dbReference type="Proteomes" id="UP000607653"/>
    </source>
</evidence>
<gene>
    <name evidence="2" type="ORF">HUJ06_014633</name>
    <name evidence="1" type="ORF">HUJ06_026490</name>
</gene>
<name>A0A822Z6Q0_NELNU</name>
<organism evidence="2 3">
    <name type="scientific">Nelumbo nucifera</name>
    <name type="common">Sacred lotus</name>
    <dbReference type="NCBI Taxonomy" id="4432"/>
    <lineage>
        <taxon>Eukaryota</taxon>
        <taxon>Viridiplantae</taxon>
        <taxon>Streptophyta</taxon>
        <taxon>Embryophyta</taxon>
        <taxon>Tracheophyta</taxon>
        <taxon>Spermatophyta</taxon>
        <taxon>Magnoliopsida</taxon>
        <taxon>Proteales</taxon>
        <taxon>Nelumbonaceae</taxon>
        <taxon>Nelumbo</taxon>
    </lineage>
</organism>
<comment type="caution">
    <text evidence="2">The sequence shown here is derived from an EMBL/GenBank/DDBJ whole genome shotgun (WGS) entry which is preliminary data.</text>
</comment>
<keyword evidence="3" id="KW-1185">Reference proteome</keyword>
<reference evidence="2 3" key="1">
    <citation type="journal article" date="2020" name="Mol. Biol. Evol.">
        <title>Distinct Expression and Methylation Patterns for Genes with Different Fates following a Single Whole-Genome Duplication in Flowering Plants.</title>
        <authorList>
            <person name="Shi T."/>
            <person name="Rahmani R.S."/>
            <person name="Gugger P.F."/>
            <person name="Wang M."/>
            <person name="Li H."/>
            <person name="Zhang Y."/>
            <person name="Li Z."/>
            <person name="Wang Q."/>
            <person name="Van de Peer Y."/>
            <person name="Marchal K."/>
            <person name="Chen J."/>
        </authorList>
    </citation>
    <scope>NUCLEOTIDE SEQUENCE [LARGE SCALE GENOMIC DNA]</scope>
    <source>
        <tissue evidence="2">Leaf</tissue>
    </source>
</reference>
<dbReference type="AlphaFoldDB" id="A0A822Z6Q0"/>
<accession>A0A822Z6Q0</accession>
<evidence type="ECO:0000313" key="1">
    <source>
        <dbReference type="EMBL" id="DAD25026.1"/>
    </source>
</evidence>
<proteinExistence type="predicted"/>
<dbReference type="Proteomes" id="UP000607653">
    <property type="component" value="Unassembled WGS sequence"/>
</dbReference>